<dbReference type="Proteomes" id="UP000224134">
    <property type="component" value="Segment"/>
</dbReference>
<dbReference type="NCBIfam" id="TIGR02126">
    <property type="entry name" value="phgtail_TP901_1"/>
    <property type="match status" value="1"/>
</dbReference>
<reference evidence="1 2" key="1">
    <citation type="submission" date="2016-02" db="EMBL/GenBank/DDBJ databases">
        <title>Isolation and characterization of bacteriophages from East Africa Rift Valley soda lakes.</title>
        <authorList>
            <person name="van Zyl L.J."/>
            <person name="Nemavhulani S."/>
            <person name="Cowan D.A."/>
            <person name="Trindade M.I."/>
        </authorList>
    </citation>
    <scope>NUCLEOTIDE SEQUENCE [LARGE SCALE GENOMIC DNA]</scope>
</reference>
<dbReference type="InterPro" id="IPR022345">
    <property type="entry name" value="Phage_69_Orf23_MTP"/>
</dbReference>
<dbReference type="GeneID" id="40070728"/>
<accession>A0A142F1M7</accession>
<dbReference type="RefSeq" id="YP_009595170.1">
    <property type="nucleotide sequence ID" value="NC_041879.1"/>
</dbReference>
<evidence type="ECO:0000313" key="2">
    <source>
        <dbReference type="Proteomes" id="UP000224134"/>
    </source>
</evidence>
<dbReference type="EMBL" id="KU665491">
    <property type="protein sequence ID" value="AMQ66684.1"/>
    <property type="molecule type" value="Genomic_DNA"/>
</dbReference>
<protein>
    <submittedName>
        <fullName evidence="1">Tail protein-like protein</fullName>
    </submittedName>
</protein>
<dbReference type="KEGG" id="vg:40070728"/>
<dbReference type="PRINTS" id="PR01997">
    <property type="entry name" value="MTP2FAMILY"/>
</dbReference>
<dbReference type="InterPro" id="IPR011855">
    <property type="entry name" value="Phgtail_TP901_1"/>
</dbReference>
<keyword evidence="2" id="KW-1185">Reference proteome</keyword>
<organism evidence="1 2">
    <name type="scientific">Bacillus phage Mgbh1</name>
    <dbReference type="NCBI Taxonomy" id="1796993"/>
    <lineage>
        <taxon>Viruses</taxon>
        <taxon>Duplodnaviria</taxon>
        <taxon>Heunggongvirae</taxon>
        <taxon>Uroviricota</taxon>
        <taxon>Caudoviricetes</taxon>
        <taxon>Magadivirus</taxon>
        <taxon>Magadivirus Mgbh1</taxon>
    </lineage>
</organism>
<dbReference type="OrthoDB" id="9290at10239"/>
<evidence type="ECO:0000313" key="1">
    <source>
        <dbReference type="EMBL" id="AMQ66684.1"/>
    </source>
</evidence>
<sequence length="173" mass="19314">MSQAPKPIKGQKKVLFFQSMDGTETDGNKLRLAFQTEHTLSRERELIEEMTKDGMIKDTGDMNTSLDITSFVAHGDATFELLRDSFEENKPLQCWEVDVTEESAEGKYDAVYMQGILESFEESNGAEDFVELSTTFQVNLTPQRGQVTLTPDQFSAVQYAFQDFGELAGGGEG</sequence>
<name>A0A142F1M7_9CAUD</name>
<proteinExistence type="predicted"/>
<dbReference type="Pfam" id="PF06199">
    <property type="entry name" value="Phage_tail_2"/>
    <property type="match status" value="1"/>
</dbReference>